<reference evidence="1" key="1">
    <citation type="journal article" date="2020" name="Stud. Mycol.">
        <title>101 Dothideomycetes genomes: a test case for predicting lifestyles and emergence of pathogens.</title>
        <authorList>
            <person name="Haridas S."/>
            <person name="Albert R."/>
            <person name="Binder M."/>
            <person name="Bloem J."/>
            <person name="Labutti K."/>
            <person name="Salamov A."/>
            <person name="Andreopoulos B."/>
            <person name="Baker S."/>
            <person name="Barry K."/>
            <person name="Bills G."/>
            <person name="Bluhm B."/>
            <person name="Cannon C."/>
            <person name="Castanera R."/>
            <person name="Culley D."/>
            <person name="Daum C."/>
            <person name="Ezra D."/>
            <person name="Gonzalez J."/>
            <person name="Henrissat B."/>
            <person name="Kuo A."/>
            <person name="Liang C."/>
            <person name="Lipzen A."/>
            <person name="Lutzoni F."/>
            <person name="Magnuson J."/>
            <person name="Mondo S."/>
            <person name="Nolan M."/>
            <person name="Ohm R."/>
            <person name="Pangilinan J."/>
            <person name="Park H.-J."/>
            <person name="Ramirez L."/>
            <person name="Alfaro M."/>
            <person name="Sun H."/>
            <person name="Tritt A."/>
            <person name="Yoshinaga Y."/>
            <person name="Zwiers L.-H."/>
            <person name="Turgeon B."/>
            <person name="Goodwin S."/>
            <person name="Spatafora J."/>
            <person name="Crous P."/>
            <person name="Grigoriev I."/>
        </authorList>
    </citation>
    <scope>NUCLEOTIDE SEQUENCE</scope>
    <source>
        <strain evidence="1">CBS 122681</strain>
    </source>
</reference>
<dbReference type="EMBL" id="MU004300">
    <property type="protein sequence ID" value="KAF2660359.1"/>
    <property type="molecule type" value="Genomic_DNA"/>
</dbReference>
<dbReference type="Gene3D" id="3.60.15.10">
    <property type="entry name" value="Ribonuclease Z/Hydroxyacylglutathione hydrolase-like"/>
    <property type="match status" value="2"/>
</dbReference>
<name>A0A6A6TK03_9PLEO</name>
<proteinExistence type="predicted"/>
<dbReference type="PANTHER" id="PTHR30619:SF1">
    <property type="entry name" value="RECOMBINATION PROTEIN 2"/>
    <property type="match status" value="1"/>
</dbReference>
<dbReference type="Proteomes" id="UP000799324">
    <property type="component" value="Unassembled WGS sequence"/>
</dbReference>
<evidence type="ECO:0000313" key="1">
    <source>
        <dbReference type="EMBL" id="KAF2660359.1"/>
    </source>
</evidence>
<evidence type="ECO:0000313" key="2">
    <source>
        <dbReference type="Proteomes" id="UP000799324"/>
    </source>
</evidence>
<dbReference type="OrthoDB" id="5371837at2759"/>
<dbReference type="PANTHER" id="PTHR30619">
    <property type="entry name" value="DNA INTERNALIZATION/COMPETENCE PROTEIN COMEC/REC2"/>
    <property type="match status" value="1"/>
</dbReference>
<dbReference type="InterPro" id="IPR036866">
    <property type="entry name" value="RibonucZ/Hydroxyglut_hydro"/>
</dbReference>
<gene>
    <name evidence="1" type="ORF">K491DRAFT_711855</name>
</gene>
<evidence type="ECO:0008006" key="3">
    <source>
        <dbReference type="Google" id="ProtNLM"/>
    </source>
</evidence>
<organism evidence="1 2">
    <name type="scientific">Lophiostoma macrostomum CBS 122681</name>
    <dbReference type="NCBI Taxonomy" id="1314788"/>
    <lineage>
        <taxon>Eukaryota</taxon>
        <taxon>Fungi</taxon>
        <taxon>Dikarya</taxon>
        <taxon>Ascomycota</taxon>
        <taxon>Pezizomycotina</taxon>
        <taxon>Dothideomycetes</taxon>
        <taxon>Pleosporomycetidae</taxon>
        <taxon>Pleosporales</taxon>
        <taxon>Lophiostomataceae</taxon>
        <taxon>Lophiostoma</taxon>
    </lineage>
</organism>
<dbReference type="InterPro" id="IPR052159">
    <property type="entry name" value="Competence_DNA_uptake"/>
</dbReference>
<dbReference type="AlphaFoldDB" id="A0A6A6TK03"/>
<protein>
    <recommendedName>
        <fullName evidence="3">Metallo-beta-lactamase domain-containing protein</fullName>
    </recommendedName>
</protein>
<accession>A0A6A6TK03</accession>
<keyword evidence="2" id="KW-1185">Reference proteome</keyword>
<sequence>MSTPTASKLDFGQNIVNPLAQITVVESDEGDCNVVDFCGKPFKTNREYQENSWRRTIIDTGPSNKNIVRTLCFLAVQQGVPTIDGNAVYGTPKVHELQITHPDNDHIGNASAFLKQMVTSKIKNIVDCTVSYCRIPDVAPEIRFDTQSQKREIWSGDKKSVINSICYEAQYTDSNWDADMRLAGFEPRIDLIPDQDDWDKKKIKTGGLGYEWQRDGTDRLKNLFGTDVSGVINPVAPPLRAKITIFESAFGRFEVTLIKDPKTGKTIAKLHRNRNNMANVLTEVPVNQETSEALTAKRTMSPLKFEGRLKKNKFNDPVGLARRALPLMALPRAVGQSVLTDTIDVSKRKDWHFDSVRQVVQLGDDISDLNQTFGFNPKLKTNVPKTGDKINFLLKNGTIAGRIETRGPNEEAYALMTRQIILARLHLHGEKIYDPNFTLDGETVNRSSVVTVFERRDTQGSTIFSMLFTGDAFDHACDITHTMMAWHSRRTQPVIQFDVLKIPHHGSDNTTSSSFYSYCRAYVYLICGDHRNNHGNPKLSSLLAIIKGFKGLKAPGGQPFRIFFSNAHAKDEYKGIKSCIQGLLDGDATYHPNQASSSDYYFEIYYTKDLHNDKYAAFGVICFGKNMNNELVTQWDQNQWVKV</sequence>